<dbReference type="InterPro" id="IPR014729">
    <property type="entry name" value="Rossmann-like_a/b/a_fold"/>
</dbReference>
<name>A0ABS0F1U8_9BACL</name>
<evidence type="ECO:0000256" key="1">
    <source>
        <dbReference type="ARBA" id="ARBA00008791"/>
    </source>
</evidence>
<dbReference type="Pfam" id="PF00582">
    <property type="entry name" value="Usp"/>
    <property type="match status" value="1"/>
</dbReference>
<comment type="similarity">
    <text evidence="1">Belongs to the universal stress protein A family.</text>
</comment>
<reference evidence="3 4" key="1">
    <citation type="submission" date="2020-11" db="EMBL/GenBank/DDBJ databases">
        <title>Genomic insight of Alicyclobacillus mali FL 18 reveals a new arsenic-resistant strain, with potential in environmental biotechnology.</title>
        <authorList>
            <person name="Fiorentino G."/>
            <person name="Gallo G."/>
            <person name="Aulitto M."/>
        </authorList>
    </citation>
    <scope>NUCLEOTIDE SEQUENCE [LARGE SCALE GENOMIC DNA]</scope>
    <source>
        <strain evidence="3 4">FL 18</strain>
    </source>
</reference>
<dbReference type="PANTHER" id="PTHR46268:SF15">
    <property type="entry name" value="UNIVERSAL STRESS PROTEIN HP_0031"/>
    <property type="match status" value="1"/>
</dbReference>
<gene>
    <name evidence="3" type="ORF">IW967_05290</name>
</gene>
<dbReference type="InterPro" id="IPR006015">
    <property type="entry name" value="Universal_stress_UspA"/>
</dbReference>
<dbReference type="EMBL" id="JADPKZ010000035">
    <property type="protein sequence ID" value="MBF8377284.1"/>
    <property type="molecule type" value="Genomic_DNA"/>
</dbReference>
<protein>
    <submittedName>
        <fullName evidence="3">Universal stress protein</fullName>
    </submittedName>
</protein>
<dbReference type="SUPFAM" id="SSF52402">
    <property type="entry name" value="Adenine nucleotide alpha hydrolases-like"/>
    <property type="match status" value="1"/>
</dbReference>
<proteinExistence type="inferred from homology"/>
<comment type="caution">
    <text evidence="3">The sequence shown here is derived from an EMBL/GenBank/DDBJ whole genome shotgun (WGS) entry which is preliminary data.</text>
</comment>
<evidence type="ECO:0000259" key="2">
    <source>
        <dbReference type="Pfam" id="PF00582"/>
    </source>
</evidence>
<dbReference type="CDD" id="cd00293">
    <property type="entry name" value="USP-like"/>
    <property type="match status" value="1"/>
</dbReference>
<evidence type="ECO:0000313" key="3">
    <source>
        <dbReference type="EMBL" id="MBF8377284.1"/>
    </source>
</evidence>
<dbReference type="PRINTS" id="PR01438">
    <property type="entry name" value="UNVRSLSTRESS"/>
</dbReference>
<dbReference type="InterPro" id="IPR006016">
    <property type="entry name" value="UspA"/>
</dbReference>
<accession>A0ABS0F1U8</accession>
<dbReference type="RefSeq" id="WP_195867297.1">
    <property type="nucleotide sequence ID" value="NZ_JADPKZ010000035.1"/>
</dbReference>
<organism evidence="3 4">
    <name type="scientific">Alicyclobacillus mali</name>
    <name type="common">ex Roth et al. 2021</name>
    <dbReference type="NCBI Taxonomy" id="1123961"/>
    <lineage>
        <taxon>Bacteria</taxon>
        <taxon>Bacillati</taxon>
        <taxon>Bacillota</taxon>
        <taxon>Bacilli</taxon>
        <taxon>Bacillales</taxon>
        <taxon>Alicyclobacillaceae</taxon>
        <taxon>Alicyclobacillus</taxon>
    </lineage>
</organism>
<sequence length="141" mass="15496">MKHIVWAVDGSDCAWRAGDMAAECLDKWPEARLTAVFVHVPAVPTSEWTAEYAVQMEREAEKVAVELRGEIERRFAAFGPRVAFRVEHGAPAERIVHAADELEADLIVLGSHGKSAVDRLLMGSVSTAVLHRAKQAVLVVR</sequence>
<evidence type="ECO:0000313" key="4">
    <source>
        <dbReference type="Proteomes" id="UP000642910"/>
    </source>
</evidence>
<dbReference type="Gene3D" id="3.40.50.620">
    <property type="entry name" value="HUPs"/>
    <property type="match status" value="1"/>
</dbReference>
<dbReference type="Proteomes" id="UP000642910">
    <property type="component" value="Unassembled WGS sequence"/>
</dbReference>
<dbReference type="PANTHER" id="PTHR46268">
    <property type="entry name" value="STRESS RESPONSE PROTEIN NHAX"/>
    <property type="match status" value="1"/>
</dbReference>
<feature type="domain" description="UspA" evidence="2">
    <location>
        <begin position="1"/>
        <end position="141"/>
    </location>
</feature>
<keyword evidence="4" id="KW-1185">Reference proteome</keyword>